<dbReference type="Gene3D" id="3.30.70.260">
    <property type="match status" value="1"/>
</dbReference>
<feature type="domain" description="Septum formation inhibitor MinC N-terminal" evidence="9">
    <location>
        <begin position="5"/>
        <end position="76"/>
    </location>
</feature>
<dbReference type="GO" id="GO:0051302">
    <property type="term" value="P:regulation of cell division"/>
    <property type="evidence" value="ECO:0007669"/>
    <property type="project" value="InterPro"/>
</dbReference>
<feature type="domain" description="Septum formation inhibitor MinC C-terminal" evidence="8">
    <location>
        <begin position="137"/>
        <end position="237"/>
    </location>
</feature>
<sequence>MQQTFDLKGSSFTIPMLSLRGSNIQQISAQLTEKVRQAPSFFHNAPVVLNLGILPDPERIDITELLALVREQGFLPVGISNCTEEQQKQAGILKLPVLTTRGSGKAQGEKNEEEEIQPEAETKPDSAQTAAPPAATVISDPIRSGQRIVVKEGDLIVLSSVGSGAEVTAAGNIHVYGALRGRAFAGSSGNPESRIFCQQLRAELVAVAGIYLVNEKFPDSLRGQPVHIRLQAERIRISPL</sequence>
<dbReference type="Gene3D" id="2.160.20.70">
    <property type="match status" value="1"/>
</dbReference>
<dbReference type="EMBL" id="CP159373">
    <property type="protein sequence ID" value="XCN75391.1"/>
    <property type="molecule type" value="Genomic_DNA"/>
</dbReference>
<keyword evidence="2 6" id="KW-0132">Cell division</keyword>
<dbReference type="AlphaFoldDB" id="A0AAU8M2S3"/>
<evidence type="ECO:0000256" key="2">
    <source>
        <dbReference type="ARBA" id="ARBA00022618"/>
    </source>
</evidence>
<dbReference type="KEGG" id="eaj:Q3M24_03390"/>
<evidence type="ECO:0000313" key="10">
    <source>
        <dbReference type="EMBL" id="XCN75391.1"/>
    </source>
</evidence>
<reference evidence="10" key="2">
    <citation type="submission" date="2024-06" db="EMBL/GenBank/DDBJ databases">
        <authorList>
            <person name="Plum-Jensen L.E."/>
            <person name="Schramm A."/>
            <person name="Marshall I.P.G."/>
        </authorList>
    </citation>
    <scope>NUCLEOTIDE SEQUENCE</scope>
    <source>
        <strain evidence="10">Rat1</strain>
    </source>
</reference>
<dbReference type="InterPro" id="IPR007874">
    <property type="entry name" value="MinC_N"/>
</dbReference>
<proteinExistence type="inferred from homology"/>
<evidence type="ECO:0000256" key="7">
    <source>
        <dbReference type="SAM" id="MobiDB-lite"/>
    </source>
</evidence>
<keyword evidence="3 6" id="KW-0717">Septation</keyword>
<organism evidence="10">
    <name type="scientific">Candidatus Electrothrix aestuarii</name>
    <dbReference type="NCBI Taxonomy" id="3062594"/>
    <lineage>
        <taxon>Bacteria</taxon>
        <taxon>Pseudomonadati</taxon>
        <taxon>Thermodesulfobacteriota</taxon>
        <taxon>Desulfobulbia</taxon>
        <taxon>Desulfobulbales</taxon>
        <taxon>Desulfobulbaceae</taxon>
        <taxon>Candidatus Electrothrix</taxon>
    </lineage>
</organism>
<evidence type="ECO:0000259" key="9">
    <source>
        <dbReference type="Pfam" id="PF05209"/>
    </source>
</evidence>
<dbReference type="GO" id="GO:1901891">
    <property type="term" value="P:regulation of cell septum assembly"/>
    <property type="evidence" value="ECO:0007669"/>
    <property type="project" value="InterPro"/>
</dbReference>
<comment type="subunit">
    <text evidence="6">Interacts with MinD and FtsZ.</text>
</comment>
<reference evidence="10" key="1">
    <citation type="journal article" date="2024" name="Syst. Appl. Microbiol.">
        <title>First single-strain enrichments of Electrothrix cable bacteria, description of E. aestuarii sp. nov. and E. rattekaaiensis sp. nov., and proposal of a cable bacteria taxonomy following the rules of the SeqCode.</title>
        <authorList>
            <person name="Plum-Jensen L.E."/>
            <person name="Schramm A."/>
            <person name="Marshall I.P.G."/>
        </authorList>
    </citation>
    <scope>NUCLEOTIDE SEQUENCE</scope>
    <source>
        <strain evidence="10">Rat1</strain>
    </source>
</reference>
<dbReference type="InterPro" id="IPR036145">
    <property type="entry name" value="MinC_C_sf"/>
</dbReference>
<dbReference type="InterPro" id="IPR016098">
    <property type="entry name" value="CAP/MinC_C"/>
</dbReference>
<protein>
    <recommendedName>
        <fullName evidence="6">Probable septum site-determining protein MinC</fullName>
    </recommendedName>
</protein>
<dbReference type="NCBIfam" id="TIGR01222">
    <property type="entry name" value="minC"/>
    <property type="match status" value="1"/>
</dbReference>
<dbReference type="GO" id="GO:0000902">
    <property type="term" value="P:cell morphogenesis"/>
    <property type="evidence" value="ECO:0007669"/>
    <property type="project" value="InterPro"/>
</dbReference>
<evidence type="ECO:0000256" key="4">
    <source>
        <dbReference type="ARBA" id="ARBA00023306"/>
    </source>
</evidence>
<dbReference type="InterPro" id="IPR005526">
    <property type="entry name" value="Septum_form_inhib_MinC_C"/>
</dbReference>
<dbReference type="PANTHER" id="PTHR34108">
    <property type="entry name" value="SEPTUM SITE-DETERMINING PROTEIN MINC"/>
    <property type="match status" value="1"/>
</dbReference>
<dbReference type="HAMAP" id="MF_00267">
    <property type="entry name" value="MinC"/>
    <property type="match status" value="1"/>
</dbReference>
<dbReference type="GO" id="GO:0000917">
    <property type="term" value="P:division septum assembly"/>
    <property type="evidence" value="ECO:0007669"/>
    <property type="project" value="UniProtKB-KW"/>
</dbReference>
<comment type="function">
    <text evidence="5 6">Cell division inhibitor that blocks the formation of polar Z ring septums. Rapidly oscillates between the poles of the cell to destabilize FtsZ filaments that have formed before they mature into polar Z rings. Prevents FtsZ polymerization.</text>
</comment>
<dbReference type="Pfam" id="PF05209">
    <property type="entry name" value="MinC_N"/>
    <property type="match status" value="1"/>
</dbReference>
<evidence type="ECO:0000256" key="6">
    <source>
        <dbReference type="HAMAP-Rule" id="MF_00267"/>
    </source>
</evidence>
<evidence type="ECO:0000259" key="8">
    <source>
        <dbReference type="Pfam" id="PF03775"/>
    </source>
</evidence>
<dbReference type="Pfam" id="PF03775">
    <property type="entry name" value="MinC_C"/>
    <property type="match status" value="1"/>
</dbReference>
<gene>
    <name evidence="6 10" type="primary">minC</name>
    <name evidence="10" type="ORF">Q3M24_03390</name>
</gene>
<dbReference type="InterPro" id="IPR013033">
    <property type="entry name" value="MinC"/>
</dbReference>
<feature type="region of interest" description="Disordered" evidence="7">
    <location>
        <begin position="101"/>
        <end position="136"/>
    </location>
</feature>
<evidence type="ECO:0000256" key="5">
    <source>
        <dbReference type="ARBA" id="ARBA00025606"/>
    </source>
</evidence>
<dbReference type="SUPFAM" id="SSF63848">
    <property type="entry name" value="Cell-division inhibitor MinC, C-terminal domain"/>
    <property type="match status" value="1"/>
</dbReference>
<evidence type="ECO:0000256" key="1">
    <source>
        <dbReference type="ARBA" id="ARBA00006291"/>
    </source>
</evidence>
<comment type="similarity">
    <text evidence="1 6">Belongs to the MinC family.</text>
</comment>
<name>A0AAU8M2S3_9BACT</name>
<keyword evidence="4 6" id="KW-0131">Cell cycle</keyword>
<evidence type="ECO:0000256" key="3">
    <source>
        <dbReference type="ARBA" id="ARBA00023210"/>
    </source>
</evidence>
<accession>A0AAU8M2S3</accession>
<dbReference type="PANTHER" id="PTHR34108:SF1">
    <property type="entry name" value="SEPTUM SITE-DETERMINING PROTEIN MINC"/>
    <property type="match status" value="1"/>
</dbReference>